<dbReference type="HOGENOM" id="CLU_004544_4_3_1"/>
<dbReference type="eggNOG" id="KOG1041">
    <property type="taxonomic scope" value="Eukaryota"/>
</dbReference>
<dbReference type="OrthoDB" id="10252740at2759"/>
<dbReference type="InterPro" id="IPR014811">
    <property type="entry name" value="ArgoL1"/>
</dbReference>
<dbReference type="InterPro" id="IPR036397">
    <property type="entry name" value="RNaseH_sf"/>
</dbReference>
<evidence type="ECO:0000313" key="3">
    <source>
        <dbReference type="Proteomes" id="UP000030671"/>
    </source>
</evidence>
<dbReference type="EMBL" id="KI925464">
    <property type="protein sequence ID" value="ETW76417.1"/>
    <property type="molecule type" value="Genomic_DNA"/>
</dbReference>
<dbReference type="SUPFAM" id="SSF101690">
    <property type="entry name" value="PAZ domain"/>
    <property type="match status" value="1"/>
</dbReference>
<dbReference type="SUPFAM" id="SSF53098">
    <property type="entry name" value="Ribonuclease H-like"/>
    <property type="match status" value="1"/>
</dbReference>
<sequence>MLTDVIRGKVSVQQATLAINILQLFLRQAPMMAQSAFNARSVFSSEGKRSIGRGLELWRGFYQSIRPTVGKMVVNIDTTTSAIYSSVLLPEFAMEFLGIRDVRELTRLTPQNPQWKNLKAVLRNVRITTVVPAHSARRSRVIKDLVPHAGEYEFDKDGVGMIKDYYRQTHQKTVTQPMLFGVKINSTAVIPAEFCQIVKGQIYKKKVPPELMKQVLDFAVKPPTERLNNILDGVRGRVSDPIFDTFELLVFNVFGQFLNYSQSDFIGRIGMQIDEAPMMIQGRQLPSPAIHYGNQVVINQIDGRWNVKEQQFFRPAKLNRWGAVDLSGSPQQTLRTFLKNLYDCCQALGPNPPSVIDQINPSADLTKSLNGLRATHQLNLLVVVLPDNAADLRRGVKVWGDSVAACATQCVKRGKILNANDQYNNNVALKINTKLGGINNSVVSQALNDLRKKPFMVVGADVGHASAGTQRPSITSLVASYDRDCTQYAASIRVQAPRQEIIEHLKEMMVDAINYFGSQNQVVPSKIIFYRDGVSEGEYQQVQDKETKAIQAAFDSIVEQRMIKDAKFQLIFIVVGKRHHIRFFPERSDRRDTTDKSGKMPAGLVVDEKITSPYVPLGDFYLQSHVGLKGTSRPGHYIILQNDPAFSIPKLQDLSYALCHSYARATRSVSIPAPVYYADIVCSRAAFYFEDNLHFDSDVASSSNKPFDLEDWKAGFKKVHANIISKMFFV</sequence>
<dbReference type="SMART" id="SM01163">
    <property type="entry name" value="DUF1785"/>
    <property type="match status" value="1"/>
</dbReference>
<dbReference type="Pfam" id="PF08699">
    <property type="entry name" value="ArgoL1"/>
    <property type="match status" value="1"/>
</dbReference>
<dbReference type="KEGG" id="hir:HETIRDRAFT_480543"/>
<dbReference type="PROSITE" id="PS50822">
    <property type="entry name" value="PIWI"/>
    <property type="match status" value="1"/>
</dbReference>
<dbReference type="InterPro" id="IPR003100">
    <property type="entry name" value="PAZ_dom"/>
</dbReference>
<dbReference type="CDD" id="cd02846">
    <property type="entry name" value="PAZ_argonaute_like"/>
    <property type="match status" value="1"/>
</dbReference>
<evidence type="ECO:0000259" key="1">
    <source>
        <dbReference type="PROSITE" id="PS50822"/>
    </source>
</evidence>
<dbReference type="InterPro" id="IPR003165">
    <property type="entry name" value="Piwi"/>
</dbReference>
<dbReference type="Pfam" id="PF02170">
    <property type="entry name" value="PAZ"/>
    <property type="match status" value="1"/>
</dbReference>
<dbReference type="AlphaFoldDB" id="W4JS80"/>
<dbReference type="Gene3D" id="3.40.50.2300">
    <property type="match status" value="1"/>
</dbReference>
<dbReference type="Gene3D" id="3.30.420.10">
    <property type="entry name" value="Ribonuclease H-like superfamily/Ribonuclease H"/>
    <property type="match status" value="1"/>
</dbReference>
<dbReference type="SMART" id="SM00950">
    <property type="entry name" value="Piwi"/>
    <property type="match status" value="1"/>
</dbReference>
<dbReference type="GO" id="GO:0003723">
    <property type="term" value="F:RNA binding"/>
    <property type="evidence" value="ECO:0007669"/>
    <property type="project" value="InterPro"/>
</dbReference>
<name>W4JS80_HETIT</name>
<accession>W4JS80</accession>
<dbReference type="Proteomes" id="UP000030671">
    <property type="component" value="Unassembled WGS sequence"/>
</dbReference>
<reference evidence="2 3" key="1">
    <citation type="journal article" date="2012" name="New Phytol.">
        <title>Insight into trade-off between wood decay and parasitism from the genome of a fungal forest pathogen.</title>
        <authorList>
            <person name="Olson A."/>
            <person name="Aerts A."/>
            <person name="Asiegbu F."/>
            <person name="Belbahri L."/>
            <person name="Bouzid O."/>
            <person name="Broberg A."/>
            <person name="Canback B."/>
            <person name="Coutinho P.M."/>
            <person name="Cullen D."/>
            <person name="Dalman K."/>
            <person name="Deflorio G."/>
            <person name="van Diepen L.T."/>
            <person name="Dunand C."/>
            <person name="Duplessis S."/>
            <person name="Durling M."/>
            <person name="Gonthier P."/>
            <person name="Grimwood J."/>
            <person name="Fossdal C.G."/>
            <person name="Hansson D."/>
            <person name="Henrissat B."/>
            <person name="Hietala A."/>
            <person name="Himmelstrand K."/>
            <person name="Hoffmeister D."/>
            <person name="Hogberg N."/>
            <person name="James T.Y."/>
            <person name="Karlsson M."/>
            <person name="Kohler A."/>
            <person name="Kues U."/>
            <person name="Lee Y.H."/>
            <person name="Lin Y.C."/>
            <person name="Lind M."/>
            <person name="Lindquist E."/>
            <person name="Lombard V."/>
            <person name="Lucas S."/>
            <person name="Lunden K."/>
            <person name="Morin E."/>
            <person name="Murat C."/>
            <person name="Park J."/>
            <person name="Raffaello T."/>
            <person name="Rouze P."/>
            <person name="Salamov A."/>
            <person name="Schmutz J."/>
            <person name="Solheim H."/>
            <person name="Stahlberg J."/>
            <person name="Velez H."/>
            <person name="de Vries R.P."/>
            <person name="Wiebenga A."/>
            <person name="Woodward S."/>
            <person name="Yakovlev I."/>
            <person name="Garbelotto M."/>
            <person name="Martin F."/>
            <person name="Grigoriev I.V."/>
            <person name="Stenlid J."/>
        </authorList>
    </citation>
    <scope>NUCLEOTIDE SEQUENCE [LARGE SCALE GENOMIC DNA]</scope>
    <source>
        <strain evidence="2 3">TC 32-1</strain>
    </source>
</reference>
<dbReference type="InterPro" id="IPR012337">
    <property type="entry name" value="RNaseH-like_sf"/>
</dbReference>
<gene>
    <name evidence="2" type="ORF">HETIRDRAFT_480543</name>
</gene>
<dbReference type="PANTHER" id="PTHR22891">
    <property type="entry name" value="EUKARYOTIC TRANSLATION INITIATION FACTOR 2C"/>
    <property type="match status" value="1"/>
</dbReference>
<dbReference type="InterPro" id="IPR036085">
    <property type="entry name" value="PAZ_dom_sf"/>
</dbReference>
<feature type="domain" description="Piwi" evidence="1">
    <location>
        <begin position="380"/>
        <end position="690"/>
    </location>
</feature>
<evidence type="ECO:0000313" key="2">
    <source>
        <dbReference type="EMBL" id="ETW76417.1"/>
    </source>
</evidence>
<keyword evidence="3" id="KW-1185">Reference proteome</keyword>
<dbReference type="Pfam" id="PF02171">
    <property type="entry name" value="Piwi"/>
    <property type="match status" value="1"/>
</dbReference>
<dbReference type="STRING" id="747525.W4JS80"/>
<dbReference type="RefSeq" id="XP_009551328.1">
    <property type="nucleotide sequence ID" value="XM_009553033.1"/>
</dbReference>
<dbReference type="Gene3D" id="2.170.260.10">
    <property type="entry name" value="paz domain"/>
    <property type="match status" value="1"/>
</dbReference>
<proteinExistence type="predicted"/>
<organism evidence="2 3">
    <name type="scientific">Heterobasidion irregulare (strain TC 32-1)</name>
    <dbReference type="NCBI Taxonomy" id="747525"/>
    <lineage>
        <taxon>Eukaryota</taxon>
        <taxon>Fungi</taxon>
        <taxon>Dikarya</taxon>
        <taxon>Basidiomycota</taxon>
        <taxon>Agaricomycotina</taxon>
        <taxon>Agaricomycetes</taxon>
        <taxon>Russulales</taxon>
        <taxon>Bondarzewiaceae</taxon>
        <taxon>Heterobasidion</taxon>
        <taxon>Heterobasidion annosum species complex</taxon>
    </lineage>
</organism>
<dbReference type="InParanoid" id="W4JS80"/>
<protein>
    <recommendedName>
        <fullName evidence="1">Piwi domain-containing protein</fullName>
    </recommendedName>
</protein>
<dbReference type="GeneID" id="20677920"/>